<dbReference type="EMBL" id="MELK01000040">
    <property type="protein sequence ID" value="OFW56840.1"/>
    <property type="molecule type" value="Genomic_DNA"/>
</dbReference>
<dbReference type="Proteomes" id="UP000177876">
    <property type="component" value="Unassembled WGS sequence"/>
</dbReference>
<gene>
    <name evidence="2" type="ORF">A2Y75_06660</name>
</gene>
<evidence type="ECO:0000313" key="2">
    <source>
        <dbReference type="EMBL" id="OFW56840.1"/>
    </source>
</evidence>
<dbReference type="InterPro" id="IPR036188">
    <property type="entry name" value="FAD/NAD-bd_sf"/>
</dbReference>
<dbReference type="STRING" id="1797197.A2Y75_06660"/>
<feature type="domain" description="Amine oxidase" evidence="1">
    <location>
        <begin position="11"/>
        <end position="439"/>
    </location>
</feature>
<dbReference type="GO" id="GO:0016491">
    <property type="term" value="F:oxidoreductase activity"/>
    <property type="evidence" value="ECO:0007669"/>
    <property type="project" value="InterPro"/>
</dbReference>
<dbReference type="Gene3D" id="1.10.3110.10">
    <property type="entry name" value="protoporphyrinogen ix oxidase, domain 3"/>
    <property type="match status" value="1"/>
</dbReference>
<organism evidence="2 3">
    <name type="scientific">Candidatus Solincola sediminis</name>
    <dbReference type="NCBI Taxonomy" id="1797199"/>
    <lineage>
        <taxon>Bacteria</taxon>
        <taxon>Bacillati</taxon>
        <taxon>Actinomycetota</taxon>
        <taxon>Candidatus Geothermincolia</taxon>
        <taxon>Candidatus Geothermincolales</taxon>
        <taxon>Candidatus Geothermincolaceae</taxon>
        <taxon>Candidatus Solincola</taxon>
    </lineage>
</organism>
<dbReference type="AlphaFoldDB" id="A0A1F2WJ14"/>
<protein>
    <recommendedName>
        <fullName evidence="1">Amine oxidase domain-containing protein</fullName>
    </recommendedName>
</protein>
<accession>A0A1F2WJ14</accession>
<evidence type="ECO:0000313" key="3">
    <source>
        <dbReference type="Proteomes" id="UP000177876"/>
    </source>
</evidence>
<dbReference type="Gene3D" id="3.90.660.20">
    <property type="entry name" value="Protoporphyrinogen oxidase, mitochondrial, domain 2"/>
    <property type="match status" value="1"/>
</dbReference>
<comment type="caution">
    <text evidence="2">The sequence shown here is derived from an EMBL/GenBank/DDBJ whole genome shotgun (WGS) entry which is preliminary data.</text>
</comment>
<dbReference type="Gene3D" id="3.50.50.60">
    <property type="entry name" value="FAD/NAD(P)-binding domain"/>
    <property type="match status" value="1"/>
</dbReference>
<name>A0A1F2WJ14_9ACTN</name>
<sequence length="442" mass="48802">MKVIVIGAGTSGLAAAHTLKKKGADLTVLEAKSTPGGRIFGIHKQGYTLDLGAQFFFNFYDTTFQLCRELGLAGDIVSFPFKVGIWKNGRLTPITANINPRELWKQRADLVRFRGFSPKGMLQAVRLLPLLIKRHRDLHFTDFQNSLDLDSESLAELAHRLAGDEVLEYLFQPVASCLTLAEPEDIGAAYGLSLLWYSLHGLLTLKKGIGALTNRLYRECSDSIRLSTPVERVVIEDGKVRGVETGQGFMEADAVICSTTATSALQLMPDLPAGLKSPLEKARYSACCHVMFGLKQRLLPDDWFAVALPRLSGSSMAGFTDDSTKAPSYVPPGAGLIHCFTFGKHAFELNRMPDEKIIALLKDEVRKYMPAMPREPLFSEVYRWDEAVCLSPPGMLNAISRMKRDNYRDVKGLLLAGEYMYMPSVEGAFRSGIDAAQAALRT</sequence>
<reference evidence="2 3" key="1">
    <citation type="journal article" date="2016" name="Nat. Commun.">
        <title>Thousands of microbial genomes shed light on interconnected biogeochemical processes in an aquifer system.</title>
        <authorList>
            <person name="Anantharaman K."/>
            <person name="Brown C.T."/>
            <person name="Hug L.A."/>
            <person name="Sharon I."/>
            <person name="Castelle C.J."/>
            <person name="Probst A.J."/>
            <person name="Thomas B.C."/>
            <person name="Singh A."/>
            <person name="Wilkins M.J."/>
            <person name="Karaoz U."/>
            <person name="Brodie E.L."/>
            <person name="Williams K.H."/>
            <person name="Hubbard S.S."/>
            <person name="Banfield J.F."/>
        </authorList>
    </citation>
    <scope>NUCLEOTIDE SEQUENCE [LARGE SCALE GENOMIC DNA]</scope>
</reference>
<dbReference type="InterPro" id="IPR050464">
    <property type="entry name" value="Zeta_carotene_desat/Oxidored"/>
</dbReference>
<dbReference type="Pfam" id="PF01593">
    <property type="entry name" value="Amino_oxidase"/>
    <property type="match status" value="1"/>
</dbReference>
<dbReference type="PRINTS" id="PR00419">
    <property type="entry name" value="ADXRDTASE"/>
</dbReference>
<dbReference type="SUPFAM" id="SSF51905">
    <property type="entry name" value="FAD/NAD(P)-binding domain"/>
    <property type="match status" value="1"/>
</dbReference>
<proteinExistence type="predicted"/>
<evidence type="ECO:0000259" key="1">
    <source>
        <dbReference type="Pfam" id="PF01593"/>
    </source>
</evidence>
<dbReference type="SUPFAM" id="SSF54373">
    <property type="entry name" value="FAD-linked reductases, C-terminal domain"/>
    <property type="match status" value="1"/>
</dbReference>
<dbReference type="InterPro" id="IPR002937">
    <property type="entry name" value="Amino_oxidase"/>
</dbReference>
<dbReference type="PANTHER" id="PTHR42923">
    <property type="entry name" value="PROTOPORPHYRINOGEN OXIDASE"/>
    <property type="match status" value="1"/>
</dbReference>
<dbReference type="PANTHER" id="PTHR42923:SF3">
    <property type="entry name" value="PROTOPORPHYRINOGEN OXIDASE"/>
    <property type="match status" value="1"/>
</dbReference>